<organism evidence="2 3">
    <name type="scientific">Brasilonema sennae CENA114</name>
    <dbReference type="NCBI Taxonomy" id="415709"/>
    <lineage>
        <taxon>Bacteria</taxon>
        <taxon>Bacillati</taxon>
        <taxon>Cyanobacteriota</taxon>
        <taxon>Cyanophyceae</taxon>
        <taxon>Nostocales</taxon>
        <taxon>Scytonemataceae</taxon>
        <taxon>Brasilonema</taxon>
        <taxon>Bromeliae group (in: Brasilonema)</taxon>
    </lineage>
</organism>
<evidence type="ECO:0000313" key="2">
    <source>
        <dbReference type="EMBL" id="QDL09758.1"/>
    </source>
</evidence>
<dbReference type="EMBL" id="CP030118">
    <property type="protein sequence ID" value="QDL09758.1"/>
    <property type="molecule type" value="Genomic_DNA"/>
</dbReference>
<dbReference type="KEGG" id="bsen:DP114_19300"/>
<evidence type="ECO:0000313" key="3">
    <source>
        <dbReference type="Proteomes" id="UP000503129"/>
    </source>
</evidence>
<evidence type="ECO:0000256" key="1">
    <source>
        <dbReference type="ARBA" id="ARBA00022649"/>
    </source>
</evidence>
<dbReference type="InterPro" id="IPR022789">
    <property type="entry name" value="ParD"/>
</dbReference>
<dbReference type="Pfam" id="PF03693">
    <property type="entry name" value="ParD_antitoxin"/>
    <property type="match status" value="1"/>
</dbReference>
<protein>
    <recommendedName>
        <fullName evidence="4">Type II toxin-antitoxin system ParD family antitoxin</fullName>
    </recommendedName>
</protein>
<proteinExistence type="predicted"/>
<dbReference type="GO" id="GO:0006355">
    <property type="term" value="P:regulation of DNA-templated transcription"/>
    <property type="evidence" value="ECO:0007669"/>
    <property type="project" value="InterPro"/>
</dbReference>
<dbReference type="Gene3D" id="6.10.10.120">
    <property type="entry name" value="Antitoxin ParD1-like"/>
    <property type="match status" value="1"/>
</dbReference>
<reference evidence="2 3" key="1">
    <citation type="submission" date="2018-06" db="EMBL/GenBank/DDBJ databases">
        <title>Comparative genomics of Brasilonema spp. strains.</title>
        <authorList>
            <person name="Alvarenga D.O."/>
            <person name="Fiore M.F."/>
            <person name="Varani A.M."/>
        </authorList>
    </citation>
    <scope>NUCLEOTIDE SEQUENCE [LARGE SCALE GENOMIC DNA]</scope>
    <source>
        <strain evidence="2 3">CENA114</strain>
    </source>
</reference>
<dbReference type="InterPro" id="IPR038296">
    <property type="entry name" value="ParD_sf"/>
</dbReference>
<dbReference type="AlphaFoldDB" id="A0A856MGC2"/>
<sequence length="35" mass="3975">MNVSLTPELEQFVQTQVESGRYASAQEVVLAAWHR</sequence>
<keyword evidence="1" id="KW-1277">Toxin-antitoxin system</keyword>
<dbReference type="Proteomes" id="UP000503129">
    <property type="component" value="Chromosome"/>
</dbReference>
<dbReference type="SUPFAM" id="SSF47598">
    <property type="entry name" value="Ribbon-helix-helix"/>
    <property type="match status" value="1"/>
</dbReference>
<keyword evidence="3" id="KW-1185">Reference proteome</keyword>
<evidence type="ECO:0008006" key="4">
    <source>
        <dbReference type="Google" id="ProtNLM"/>
    </source>
</evidence>
<accession>A0A856MGC2</accession>
<dbReference type="InterPro" id="IPR010985">
    <property type="entry name" value="Ribbon_hlx_hlx"/>
</dbReference>
<gene>
    <name evidence="2" type="ORF">DP114_19300</name>
</gene>
<name>A0A856MGC2_9CYAN</name>